<dbReference type="EMBL" id="CP093344">
    <property type="protein sequence ID" value="WOG89799.1"/>
    <property type="molecule type" value="Genomic_DNA"/>
</dbReference>
<protein>
    <recommendedName>
        <fullName evidence="2">HAT C-terminal dimerisation domain-containing protein</fullName>
    </recommendedName>
</protein>
<sequence>MKTMRHLERVKSRISFTTDMWTSKNKKRGSWFAYVPCPHTAEALCEVLMETFLEWNVDSKLNTLTVDNCTTNDAMINLLLDKFGSNQIWLKNFFHIRCAAHIINLIVKEGLEYYYIKLFGERGPKMVERVKSSCYDLLTLYEGKMKKKKNDSESTLASKSSSISLSNRGVSDYEIFLSQEKKGKVSHVKSELDNYLEEKQLPRSEEFDILAYWKTNLKYPILQAIARDVLAVPVSTVASEAAFSTSGRVLNERRNRLTPKTLESLMCCQSWLTALEEGGSILYFWGCYIFGYIYVIIILIHLLLFLNRSSNY</sequence>
<dbReference type="InterPro" id="IPR012337">
    <property type="entry name" value="RNaseH-like_sf"/>
</dbReference>
<gene>
    <name evidence="3" type="ORF">DCAR_0209036</name>
    <name evidence="4" type="ORF">DCAR_0209038</name>
</gene>
<dbReference type="Proteomes" id="UP000077755">
    <property type="component" value="Chromosome 2"/>
</dbReference>
<dbReference type="GO" id="GO:0046983">
    <property type="term" value="F:protein dimerization activity"/>
    <property type="evidence" value="ECO:0007669"/>
    <property type="project" value="InterPro"/>
</dbReference>
<accession>A0AAF0WH36</accession>
<evidence type="ECO:0000313" key="4">
    <source>
        <dbReference type="EMBL" id="WOG89799.1"/>
    </source>
</evidence>
<dbReference type="PANTHER" id="PTHR46481">
    <property type="entry name" value="ZINC FINGER BED DOMAIN-CONTAINING PROTEIN 4"/>
    <property type="match status" value="1"/>
</dbReference>
<keyword evidence="5" id="KW-1185">Reference proteome</keyword>
<dbReference type="InterPro" id="IPR008906">
    <property type="entry name" value="HATC_C_dom"/>
</dbReference>
<name>A0AAF0WH36_DAUCS</name>
<keyword evidence="1" id="KW-1133">Transmembrane helix</keyword>
<evidence type="ECO:0000256" key="1">
    <source>
        <dbReference type="SAM" id="Phobius"/>
    </source>
</evidence>
<evidence type="ECO:0000313" key="3">
    <source>
        <dbReference type="EMBL" id="WOG89797.1"/>
    </source>
</evidence>
<reference evidence="3" key="2">
    <citation type="submission" date="2022-03" db="EMBL/GenBank/DDBJ databases">
        <title>Draft title - Genomic analysis of global carrot germplasm unveils the trajectory of domestication and the origin of high carotenoid orange carrot.</title>
        <authorList>
            <person name="Iorizzo M."/>
            <person name="Ellison S."/>
            <person name="Senalik D."/>
            <person name="Macko-Podgorni A."/>
            <person name="Grzebelus D."/>
            <person name="Bostan H."/>
            <person name="Rolling W."/>
            <person name="Curaba J."/>
            <person name="Simon P."/>
        </authorList>
    </citation>
    <scope>NUCLEOTIDE SEQUENCE</scope>
    <source>
        <tissue evidence="3">Leaf</tissue>
    </source>
</reference>
<dbReference type="AlphaFoldDB" id="A0AAF0WH36"/>
<evidence type="ECO:0000313" key="5">
    <source>
        <dbReference type="Proteomes" id="UP000077755"/>
    </source>
</evidence>
<reference evidence="3" key="1">
    <citation type="journal article" date="2016" name="Nat. Genet.">
        <title>A high-quality carrot genome assembly provides new insights into carotenoid accumulation and asterid genome evolution.</title>
        <authorList>
            <person name="Iorizzo M."/>
            <person name="Ellison S."/>
            <person name="Senalik D."/>
            <person name="Zeng P."/>
            <person name="Satapoomin P."/>
            <person name="Huang J."/>
            <person name="Bowman M."/>
            <person name="Iovene M."/>
            <person name="Sanseverino W."/>
            <person name="Cavagnaro P."/>
            <person name="Yildiz M."/>
            <person name="Macko-Podgorni A."/>
            <person name="Moranska E."/>
            <person name="Grzebelus E."/>
            <person name="Grzebelus D."/>
            <person name="Ashrafi H."/>
            <person name="Zheng Z."/>
            <person name="Cheng S."/>
            <person name="Spooner D."/>
            <person name="Van Deynze A."/>
            <person name="Simon P."/>
        </authorList>
    </citation>
    <scope>NUCLEOTIDE SEQUENCE</scope>
    <source>
        <tissue evidence="3">Leaf</tissue>
    </source>
</reference>
<feature type="domain" description="HAT C-terminal dimerisation" evidence="2">
    <location>
        <begin position="191"/>
        <end position="272"/>
    </location>
</feature>
<dbReference type="InterPro" id="IPR052035">
    <property type="entry name" value="ZnF_BED_domain_contain"/>
</dbReference>
<evidence type="ECO:0000259" key="2">
    <source>
        <dbReference type="Pfam" id="PF05699"/>
    </source>
</evidence>
<organism evidence="3 5">
    <name type="scientific">Daucus carota subsp. sativus</name>
    <name type="common">Carrot</name>
    <dbReference type="NCBI Taxonomy" id="79200"/>
    <lineage>
        <taxon>Eukaryota</taxon>
        <taxon>Viridiplantae</taxon>
        <taxon>Streptophyta</taxon>
        <taxon>Embryophyta</taxon>
        <taxon>Tracheophyta</taxon>
        <taxon>Spermatophyta</taxon>
        <taxon>Magnoliopsida</taxon>
        <taxon>eudicotyledons</taxon>
        <taxon>Gunneridae</taxon>
        <taxon>Pentapetalae</taxon>
        <taxon>asterids</taxon>
        <taxon>campanulids</taxon>
        <taxon>Apiales</taxon>
        <taxon>Apiaceae</taxon>
        <taxon>Apioideae</taxon>
        <taxon>Scandiceae</taxon>
        <taxon>Daucinae</taxon>
        <taxon>Daucus</taxon>
        <taxon>Daucus sect. Daucus</taxon>
    </lineage>
</organism>
<keyword evidence="1" id="KW-0812">Transmembrane</keyword>
<proteinExistence type="predicted"/>
<dbReference type="SUPFAM" id="SSF53098">
    <property type="entry name" value="Ribonuclease H-like"/>
    <property type="match status" value="1"/>
</dbReference>
<dbReference type="EMBL" id="CP093344">
    <property type="protein sequence ID" value="WOG89797.1"/>
    <property type="molecule type" value="Genomic_DNA"/>
</dbReference>
<dbReference type="Pfam" id="PF05699">
    <property type="entry name" value="Dimer_Tnp_hAT"/>
    <property type="match status" value="1"/>
</dbReference>
<keyword evidence="1" id="KW-0472">Membrane</keyword>
<dbReference type="PANTHER" id="PTHR46481:SF11">
    <property type="entry name" value="ZINC FINGER BED DOMAIN-CONTAINING PROTEIN RICESLEEPER 2-LIKE"/>
    <property type="match status" value="1"/>
</dbReference>
<feature type="transmembrane region" description="Helical" evidence="1">
    <location>
        <begin position="282"/>
        <end position="306"/>
    </location>
</feature>